<protein>
    <submittedName>
        <fullName evidence="6">Iron-sulfur cluster-binding protein</fullName>
    </submittedName>
</protein>
<keyword evidence="1" id="KW-0004">4Fe-4S</keyword>
<evidence type="ECO:0000256" key="3">
    <source>
        <dbReference type="ARBA" id="ARBA00023004"/>
    </source>
</evidence>
<evidence type="ECO:0000313" key="7">
    <source>
        <dbReference type="Proteomes" id="UP000264215"/>
    </source>
</evidence>
<keyword evidence="3" id="KW-0408">Iron</keyword>
<sequence>MGHENLMKRVAVLSSPEYARCREKISEGLDLVEFNETLQGKKVLLKVNLLSARLPDSCVTTNPAFVRAVAEVFLRKGAIVSIGDSPASVRVEVAAYAAGITEVCEDLGVPLVDFDDPVPVVLEQGTYRSFEIARPVLETDFLVNLPKLKTHSLTQVTFGVKNLFGCVPGVKKQGWHFRVRNMKEFSAMLLDLAGYLRPSLTIIDGVEGMDGNGPSNGRIIRPGIIGISRDVFALDDAVAELFGVIHSKVPILRLARERGLVGDYEVVGDEVEPKNLSLPETNLIGVYGAALLRRLVTKFPKIDRKKCVSCRVCERACPAGAIDISRFNIDYGKCITCYVCHELCPEDAIVFRRRIHR</sequence>
<gene>
    <name evidence="6" type="ORF">DIT26_04665</name>
</gene>
<dbReference type="Pfam" id="PF04015">
    <property type="entry name" value="DUF362"/>
    <property type="match status" value="1"/>
</dbReference>
<dbReference type="PANTHER" id="PTHR24960">
    <property type="entry name" value="PHOTOSYSTEM I IRON-SULFUR CENTER-RELATED"/>
    <property type="match status" value="1"/>
</dbReference>
<dbReference type="InterPro" id="IPR017900">
    <property type="entry name" value="4Fe4S_Fe_S_CS"/>
</dbReference>
<dbReference type="AlphaFoldDB" id="A0A3D3TL47"/>
<dbReference type="EMBL" id="DQBS01000113">
    <property type="protein sequence ID" value="HCO69864.1"/>
    <property type="molecule type" value="Genomic_DNA"/>
</dbReference>
<dbReference type="GO" id="GO:0051539">
    <property type="term" value="F:4 iron, 4 sulfur cluster binding"/>
    <property type="evidence" value="ECO:0007669"/>
    <property type="project" value="UniProtKB-KW"/>
</dbReference>
<dbReference type="PROSITE" id="PS00198">
    <property type="entry name" value="4FE4S_FER_1"/>
    <property type="match status" value="2"/>
</dbReference>
<accession>A0A3D3TL47</accession>
<keyword evidence="4" id="KW-0411">Iron-sulfur</keyword>
<keyword evidence="2" id="KW-0479">Metal-binding</keyword>
<feature type="domain" description="4Fe-4S ferredoxin-type" evidence="5">
    <location>
        <begin position="298"/>
        <end position="327"/>
    </location>
</feature>
<evidence type="ECO:0000256" key="4">
    <source>
        <dbReference type="ARBA" id="ARBA00023014"/>
    </source>
</evidence>
<organism evidence="6 7">
    <name type="scientific">Mesotoga infera</name>
    <dbReference type="NCBI Taxonomy" id="1236046"/>
    <lineage>
        <taxon>Bacteria</taxon>
        <taxon>Thermotogati</taxon>
        <taxon>Thermotogota</taxon>
        <taxon>Thermotogae</taxon>
        <taxon>Kosmotogales</taxon>
        <taxon>Kosmotogaceae</taxon>
        <taxon>Mesotoga</taxon>
    </lineage>
</organism>
<evidence type="ECO:0000259" key="5">
    <source>
        <dbReference type="PROSITE" id="PS51379"/>
    </source>
</evidence>
<evidence type="ECO:0000313" key="6">
    <source>
        <dbReference type="EMBL" id="HCO69864.1"/>
    </source>
</evidence>
<dbReference type="InterPro" id="IPR050157">
    <property type="entry name" value="PSI_iron-sulfur_center"/>
</dbReference>
<dbReference type="GO" id="GO:0046872">
    <property type="term" value="F:metal ion binding"/>
    <property type="evidence" value="ECO:0007669"/>
    <property type="project" value="UniProtKB-KW"/>
</dbReference>
<dbReference type="Gene3D" id="3.30.70.20">
    <property type="match status" value="1"/>
</dbReference>
<dbReference type="InterPro" id="IPR007160">
    <property type="entry name" value="DUF362"/>
</dbReference>
<dbReference type="InterPro" id="IPR017896">
    <property type="entry name" value="4Fe4S_Fe-S-bd"/>
</dbReference>
<dbReference type="Proteomes" id="UP000264215">
    <property type="component" value="Unassembled WGS sequence"/>
</dbReference>
<dbReference type="Pfam" id="PF13237">
    <property type="entry name" value="Fer4_10"/>
    <property type="match status" value="1"/>
</dbReference>
<dbReference type="PANTHER" id="PTHR24960:SF76">
    <property type="entry name" value="4FE-4S FERREDOXIN-TYPE DOMAIN-CONTAINING PROTEIN"/>
    <property type="match status" value="1"/>
</dbReference>
<dbReference type="SUPFAM" id="SSF54862">
    <property type="entry name" value="4Fe-4S ferredoxins"/>
    <property type="match status" value="1"/>
</dbReference>
<feature type="domain" description="4Fe-4S ferredoxin-type" evidence="5">
    <location>
        <begin position="329"/>
        <end position="354"/>
    </location>
</feature>
<name>A0A3D3TL47_9BACT</name>
<comment type="caution">
    <text evidence="6">The sequence shown here is derived from an EMBL/GenBank/DDBJ whole genome shotgun (WGS) entry which is preliminary data.</text>
</comment>
<evidence type="ECO:0000256" key="2">
    <source>
        <dbReference type="ARBA" id="ARBA00022723"/>
    </source>
</evidence>
<proteinExistence type="predicted"/>
<evidence type="ECO:0000256" key="1">
    <source>
        <dbReference type="ARBA" id="ARBA00022485"/>
    </source>
</evidence>
<dbReference type="PROSITE" id="PS51379">
    <property type="entry name" value="4FE4S_FER_2"/>
    <property type="match status" value="2"/>
</dbReference>
<reference evidence="6 7" key="1">
    <citation type="journal article" date="2018" name="Nat. Biotechnol.">
        <title>A standardized bacterial taxonomy based on genome phylogeny substantially revises the tree of life.</title>
        <authorList>
            <person name="Parks D.H."/>
            <person name="Chuvochina M."/>
            <person name="Waite D.W."/>
            <person name="Rinke C."/>
            <person name="Skarshewski A."/>
            <person name="Chaumeil P.A."/>
            <person name="Hugenholtz P."/>
        </authorList>
    </citation>
    <scope>NUCLEOTIDE SEQUENCE [LARGE SCALE GENOMIC DNA]</scope>
    <source>
        <strain evidence="6">UBA9905</strain>
    </source>
</reference>